<dbReference type="PRINTS" id="PR00081">
    <property type="entry name" value="GDHRDH"/>
</dbReference>
<reference evidence="5 6" key="1">
    <citation type="submission" date="2019-03" db="EMBL/GenBank/DDBJ databases">
        <title>Paraburkholderia sp. 4M-K11, isolated from subtropical forest soil.</title>
        <authorList>
            <person name="Gao Z.-H."/>
            <person name="Qiu L.-H."/>
        </authorList>
    </citation>
    <scope>NUCLEOTIDE SEQUENCE [LARGE SCALE GENOMIC DNA]</scope>
    <source>
        <strain evidence="5 6">4M-K11</strain>
    </source>
</reference>
<evidence type="ECO:0000259" key="4">
    <source>
        <dbReference type="SMART" id="SM00822"/>
    </source>
</evidence>
<gene>
    <name evidence="5" type="ORF">EYW47_37945</name>
</gene>
<dbReference type="AlphaFoldDB" id="A0A4R5LYG2"/>
<evidence type="ECO:0000256" key="1">
    <source>
        <dbReference type="ARBA" id="ARBA00006484"/>
    </source>
</evidence>
<accession>A0A4R5LYG2</accession>
<name>A0A4R5LYG2_9BURK</name>
<dbReference type="InterPro" id="IPR020904">
    <property type="entry name" value="Sc_DH/Rdtase_CS"/>
</dbReference>
<dbReference type="CDD" id="cd05233">
    <property type="entry name" value="SDR_c"/>
    <property type="match status" value="1"/>
</dbReference>
<evidence type="ECO:0000313" key="6">
    <source>
        <dbReference type="Proteomes" id="UP000295722"/>
    </source>
</evidence>
<dbReference type="SMART" id="SM00822">
    <property type="entry name" value="PKS_KR"/>
    <property type="match status" value="1"/>
</dbReference>
<comment type="caution">
    <text evidence="5">The sequence shown here is derived from an EMBL/GenBank/DDBJ whole genome shotgun (WGS) entry which is preliminary data.</text>
</comment>
<dbReference type="GO" id="GO:0016491">
    <property type="term" value="F:oxidoreductase activity"/>
    <property type="evidence" value="ECO:0007669"/>
    <property type="project" value="UniProtKB-KW"/>
</dbReference>
<dbReference type="PANTHER" id="PTHR24321">
    <property type="entry name" value="DEHYDROGENASES, SHORT CHAIN"/>
    <property type="match status" value="1"/>
</dbReference>
<evidence type="ECO:0000256" key="2">
    <source>
        <dbReference type="ARBA" id="ARBA00023002"/>
    </source>
</evidence>
<keyword evidence="3" id="KW-0520">NAD</keyword>
<evidence type="ECO:0000313" key="5">
    <source>
        <dbReference type="EMBL" id="TDG17379.1"/>
    </source>
</evidence>
<dbReference type="FunFam" id="3.40.50.720:FF:000084">
    <property type="entry name" value="Short-chain dehydrogenase reductase"/>
    <property type="match status" value="1"/>
</dbReference>
<keyword evidence="2" id="KW-0560">Oxidoreductase</keyword>
<evidence type="ECO:0000256" key="3">
    <source>
        <dbReference type="ARBA" id="ARBA00023027"/>
    </source>
</evidence>
<dbReference type="SUPFAM" id="SSF51735">
    <property type="entry name" value="NAD(P)-binding Rossmann-fold domains"/>
    <property type="match status" value="1"/>
</dbReference>
<dbReference type="Proteomes" id="UP000295722">
    <property type="component" value="Unassembled WGS sequence"/>
</dbReference>
<dbReference type="InterPro" id="IPR002347">
    <property type="entry name" value="SDR_fam"/>
</dbReference>
<protein>
    <submittedName>
        <fullName evidence="5">SDR family oxidoreductase</fullName>
    </submittedName>
</protein>
<dbReference type="PRINTS" id="PR00080">
    <property type="entry name" value="SDRFAMILY"/>
</dbReference>
<dbReference type="PROSITE" id="PS00061">
    <property type="entry name" value="ADH_SHORT"/>
    <property type="match status" value="1"/>
</dbReference>
<proteinExistence type="inferred from homology"/>
<feature type="domain" description="Ketoreductase" evidence="4">
    <location>
        <begin position="12"/>
        <end position="185"/>
    </location>
</feature>
<keyword evidence="6" id="KW-1185">Reference proteome</keyword>
<comment type="similarity">
    <text evidence="1">Belongs to the short-chain dehydrogenases/reductases (SDR) family.</text>
</comment>
<dbReference type="OrthoDB" id="9803628at2"/>
<organism evidence="5 6">
    <name type="scientific">Paraburkholderia silviterrae</name>
    <dbReference type="NCBI Taxonomy" id="2528715"/>
    <lineage>
        <taxon>Bacteria</taxon>
        <taxon>Pseudomonadati</taxon>
        <taxon>Pseudomonadota</taxon>
        <taxon>Betaproteobacteria</taxon>
        <taxon>Burkholderiales</taxon>
        <taxon>Burkholderiaceae</taxon>
        <taxon>Paraburkholderia</taxon>
    </lineage>
</organism>
<dbReference type="PANTHER" id="PTHR24321:SF8">
    <property type="entry name" value="ESTRADIOL 17-BETA-DEHYDROGENASE 8-RELATED"/>
    <property type="match status" value="1"/>
</dbReference>
<sequence>MGQPDAGHRGTGHVVITGAGTGIGEACARLFAAQGARVALIGRRRAPLERVAAETGGLVLEGDAASPADWARIAAQLDAQGGIGALIACAGGLGAGRATETDDSAWAAAMRANLDTAFVSARACLPQLIARRGAIVLVASIASLAAGPAVCGYTTAKHALIGLTRSLARDYGPHGVRVNAVCPGWVRTPMADEEMQPLIAHHGDTLDEAYARVCADVPLRRAARADEIASVCAFLASPAASIVTGATIVADGGSSIVDVPTLAFDRI</sequence>
<dbReference type="InterPro" id="IPR057326">
    <property type="entry name" value="KR_dom"/>
</dbReference>
<dbReference type="Gene3D" id="3.40.50.720">
    <property type="entry name" value="NAD(P)-binding Rossmann-like Domain"/>
    <property type="match status" value="1"/>
</dbReference>
<dbReference type="EMBL" id="SMRP01000045">
    <property type="protein sequence ID" value="TDG17379.1"/>
    <property type="molecule type" value="Genomic_DNA"/>
</dbReference>
<dbReference type="Pfam" id="PF13561">
    <property type="entry name" value="adh_short_C2"/>
    <property type="match status" value="1"/>
</dbReference>
<dbReference type="RefSeq" id="WP_133199969.1">
    <property type="nucleotide sequence ID" value="NZ_SMRP01000045.1"/>
</dbReference>
<dbReference type="InterPro" id="IPR036291">
    <property type="entry name" value="NAD(P)-bd_dom_sf"/>
</dbReference>